<accession>A0A016SBG5</accession>
<gene>
    <name evidence="1" type="primary">Acey_s0258.g426</name>
    <name evidence="1" type="ORF">Y032_0258g426</name>
</gene>
<reference evidence="2" key="1">
    <citation type="journal article" date="2015" name="Nat. Genet.">
        <title>The genome and transcriptome of the zoonotic hookworm Ancylostoma ceylanicum identify infection-specific gene families.</title>
        <authorList>
            <person name="Schwarz E.M."/>
            <person name="Hu Y."/>
            <person name="Antoshechkin I."/>
            <person name="Miller M.M."/>
            <person name="Sternberg P.W."/>
            <person name="Aroian R.V."/>
        </authorList>
    </citation>
    <scope>NUCLEOTIDE SEQUENCE</scope>
    <source>
        <strain evidence="2">HY135</strain>
    </source>
</reference>
<keyword evidence="2" id="KW-1185">Reference proteome</keyword>
<dbReference type="Proteomes" id="UP000024635">
    <property type="component" value="Unassembled WGS sequence"/>
</dbReference>
<name>A0A016SBG5_9BILA</name>
<dbReference type="AlphaFoldDB" id="A0A016SBG5"/>
<protein>
    <submittedName>
        <fullName evidence="1">Uncharacterized protein</fullName>
    </submittedName>
</protein>
<dbReference type="EMBL" id="JARK01001594">
    <property type="protein sequence ID" value="EYB87697.1"/>
    <property type="molecule type" value="Genomic_DNA"/>
</dbReference>
<organism evidence="1 2">
    <name type="scientific">Ancylostoma ceylanicum</name>
    <dbReference type="NCBI Taxonomy" id="53326"/>
    <lineage>
        <taxon>Eukaryota</taxon>
        <taxon>Metazoa</taxon>
        <taxon>Ecdysozoa</taxon>
        <taxon>Nematoda</taxon>
        <taxon>Chromadorea</taxon>
        <taxon>Rhabditida</taxon>
        <taxon>Rhabditina</taxon>
        <taxon>Rhabditomorpha</taxon>
        <taxon>Strongyloidea</taxon>
        <taxon>Ancylostomatidae</taxon>
        <taxon>Ancylostomatinae</taxon>
        <taxon>Ancylostoma</taxon>
    </lineage>
</organism>
<evidence type="ECO:0000313" key="1">
    <source>
        <dbReference type="EMBL" id="EYB87697.1"/>
    </source>
</evidence>
<proteinExistence type="predicted"/>
<comment type="caution">
    <text evidence="1">The sequence shown here is derived from an EMBL/GenBank/DDBJ whole genome shotgun (WGS) entry which is preliminary data.</text>
</comment>
<evidence type="ECO:0000313" key="2">
    <source>
        <dbReference type="Proteomes" id="UP000024635"/>
    </source>
</evidence>
<sequence>MLCGFTRSWMQILPVREFTNVAISLFTESANENSNVHCIFLERELTEHRLTQKEALLETLCSPDAINQKDLLFTRKRTSMMPRTNQSWSKKHSFVTPHHKVNFKT</sequence>